<sequence>MPDAQYHCRTRMPTGAKVVFIGFAVVAGYYLMTEHAAHVLTALPLLLFLSCPIMHLFMHHGHNHGRTHAVPPASESTPEKGGDNGNA</sequence>
<keyword evidence="2" id="KW-1133">Transmembrane helix</keyword>
<keyword evidence="2" id="KW-0472">Membrane</keyword>
<name>A0A841J456_9SPHN</name>
<feature type="transmembrane region" description="Helical" evidence="2">
    <location>
        <begin position="12"/>
        <end position="31"/>
    </location>
</feature>
<evidence type="ECO:0008006" key="5">
    <source>
        <dbReference type="Google" id="ProtNLM"/>
    </source>
</evidence>
<dbReference type="RefSeq" id="WP_184081800.1">
    <property type="nucleotide sequence ID" value="NZ_JACIJP010000009.1"/>
</dbReference>
<evidence type="ECO:0000313" key="3">
    <source>
        <dbReference type="EMBL" id="MBB6125584.1"/>
    </source>
</evidence>
<comment type="caution">
    <text evidence="3">The sequence shown here is derived from an EMBL/GenBank/DDBJ whole genome shotgun (WGS) entry which is preliminary data.</text>
</comment>
<feature type="region of interest" description="Disordered" evidence="1">
    <location>
        <begin position="64"/>
        <end position="87"/>
    </location>
</feature>
<dbReference type="Pfam" id="PF11666">
    <property type="entry name" value="DUF2933"/>
    <property type="match status" value="1"/>
</dbReference>
<feature type="transmembrane region" description="Helical" evidence="2">
    <location>
        <begin position="37"/>
        <end position="58"/>
    </location>
</feature>
<dbReference type="EMBL" id="JACIJP010000009">
    <property type="protein sequence ID" value="MBB6125584.1"/>
    <property type="molecule type" value="Genomic_DNA"/>
</dbReference>
<accession>A0A841J456</accession>
<evidence type="ECO:0000313" key="4">
    <source>
        <dbReference type="Proteomes" id="UP000552700"/>
    </source>
</evidence>
<gene>
    <name evidence="3" type="ORF">FHS92_003348</name>
</gene>
<reference evidence="3 4" key="1">
    <citation type="submission" date="2020-08" db="EMBL/GenBank/DDBJ databases">
        <title>Genomic Encyclopedia of Type Strains, Phase IV (KMG-IV): sequencing the most valuable type-strain genomes for metagenomic binning, comparative biology and taxonomic classification.</title>
        <authorList>
            <person name="Goeker M."/>
        </authorList>
    </citation>
    <scope>NUCLEOTIDE SEQUENCE [LARGE SCALE GENOMIC DNA]</scope>
    <source>
        <strain evidence="3 4">DSM 102255</strain>
    </source>
</reference>
<dbReference type="Proteomes" id="UP000552700">
    <property type="component" value="Unassembled WGS sequence"/>
</dbReference>
<organism evidence="3 4">
    <name type="scientific">Sphingobium subterraneum</name>
    <dbReference type="NCBI Taxonomy" id="627688"/>
    <lineage>
        <taxon>Bacteria</taxon>
        <taxon>Pseudomonadati</taxon>
        <taxon>Pseudomonadota</taxon>
        <taxon>Alphaproteobacteria</taxon>
        <taxon>Sphingomonadales</taxon>
        <taxon>Sphingomonadaceae</taxon>
        <taxon>Sphingobium</taxon>
    </lineage>
</organism>
<dbReference type="AlphaFoldDB" id="A0A841J456"/>
<proteinExistence type="predicted"/>
<evidence type="ECO:0000256" key="2">
    <source>
        <dbReference type="SAM" id="Phobius"/>
    </source>
</evidence>
<feature type="compositionally biased region" description="Basic and acidic residues" evidence="1">
    <location>
        <begin position="77"/>
        <end position="87"/>
    </location>
</feature>
<protein>
    <recommendedName>
        <fullName evidence="5">DUF2933 domain-containing protein</fullName>
    </recommendedName>
</protein>
<keyword evidence="2" id="KW-0812">Transmembrane</keyword>
<dbReference type="InterPro" id="IPR021682">
    <property type="entry name" value="DUF2933"/>
</dbReference>
<keyword evidence="4" id="KW-1185">Reference proteome</keyword>
<evidence type="ECO:0000256" key="1">
    <source>
        <dbReference type="SAM" id="MobiDB-lite"/>
    </source>
</evidence>